<accession>A0ABY2E2I0</accession>
<gene>
    <name evidence="2" type="ORF">EXU48_13370</name>
</gene>
<dbReference type="InterPro" id="IPR016181">
    <property type="entry name" value="Acyl_CoA_acyltransferase"/>
</dbReference>
<keyword evidence="3" id="KW-1185">Reference proteome</keyword>
<evidence type="ECO:0000259" key="1">
    <source>
        <dbReference type="PROSITE" id="PS51186"/>
    </source>
</evidence>
<dbReference type="PROSITE" id="PS51186">
    <property type="entry name" value="GNAT"/>
    <property type="match status" value="1"/>
</dbReference>
<dbReference type="InterPro" id="IPR000182">
    <property type="entry name" value="GNAT_dom"/>
</dbReference>
<name>A0ABY2E2I0_9MICO</name>
<dbReference type="Gene3D" id="3.40.630.30">
    <property type="match status" value="1"/>
</dbReference>
<organism evidence="2 3">
    <name type="scientific">Occultella glacieicola</name>
    <dbReference type="NCBI Taxonomy" id="2518684"/>
    <lineage>
        <taxon>Bacteria</taxon>
        <taxon>Bacillati</taxon>
        <taxon>Actinomycetota</taxon>
        <taxon>Actinomycetes</taxon>
        <taxon>Micrococcales</taxon>
        <taxon>Ruaniaceae</taxon>
        <taxon>Occultella</taxon>
    </lineage>
</organism>
<evidence type="ECO:0000313" key="3">
    <source>
        <dbReference type="Proteomes" id="UP000504882"/>
    </source>
</evidence>
<protein>
    <submittedName>
        <fullName evidence="2">GNAT family N-acetyltransferase</fullName>
    </submittedName>
</protein>
<feature type="domain" description="N-acetyltransferase" evidence="1">
    <location>
        <begin position="11"/>
        <end position="151"/>
    </location>
</feature>
<dbReference type="SUPFAM" id="SSF55729">
    <property type="entry name" value="Acyl-CoA N-acyltransferases (Nat)"/>
    <property type="match status" value="1"/>
</dbReference>
<proteinExistence type="predicted"/>
<comment type="caution">
    <text evidence="2">The sequence shown here is derived from an EMBL/GenBank/DDBJ whole genome shotgun (WGS) entry which is preliminary data.</text>
</comment>
<dbReference type="CDD" id="cd04301">
    <property type="entry name" value="NAT_SF"/>
    <property type="match status" value="1"/>
</dbReference>
<dbReference type="Pfam" id="PF00583">
    <property type="entry name" value="Acetyltransf_1"/>
    <property type="match status" value="1"/>
</dbReference>
<evidence type="ECO:0000313" key="2">
    <source>
        <dbReference type="EMBL" id="TDE92818.1"/>
    </source>
</evidence>
<dbReference type="Proteomes" id="UP000504882">
    <property type="component" value="Unassembled WGS sequence"/>
</dbReference>
<sequence>MTDGDVPQVIAVQEPGTIVILETVFPQDAFPFPRDDIARRWRAEIDAPEIDAFVVVDRAEVIGFAAIRHEEFLHFGIAIERWGSGAAQRAHAQVLEQMRHHGVTRAWLRVFTGNSRARAFYERLGWRSTGDRTYSTFAPNPELLRYERDVDAAAERKV</sequence>
<dbReference type="EMBL" id="SMNA01000006">
    <property type="protein sequence ID" value="TDE92818.1"/>
    <property type="molecule type" value="Genomic_DNA"/>
</dbReference>
<reference evidence="2 3" key="1">
    <citation type="submission" date="2019-03" db="EMBL/GenBank/DDBJ databases">
        <title>Genomic features of bacteria from cold environments.</title>
        <authorList>
            <person name="Shen L."/>
        </authorList>
    </citation>
    <scope>NUCLEOTIDE SEQUENCE [LARGE SCALE GENOMIC DNA]</scope>
    <source>
        <strain evidence="3">T3246-1</strain>
    </source>
</reference>